<dbReference type="InterPro" id="IPR019967">
    <property type="entry name" value="F420-dep_enz_PPOX_Rv0121"/>
</dbReference>
<dbReference type="NCBIfam" id="TIGR03668">
    <property type="entry name" value="Rv0121_F420"/>
    <property type="match status" value="1"/>
</dbReference>
<reference evidence="3 4" key="1">
    <citation type="submission" date="2023-05" db="EMBL/GenBank/DDBJ databases">
        <title>Streptantibioticus silvisoli sp. nov., acidotolerant actinomycetes 1 from pine litter.</title>
        <authorList>
            <person name="Swiecimska M."/>
            <person name="Golinska P."/>
            <person name="Sangal V."/>
            <person name="Wachnowicz B."/>
            <person name="Goodfellow M."/>
        </authorList>
    </citation>
    <scope>NUCLEOTIDE SEQUENCE [LARGE SCALE GENOMIC DNA]</scope>
    <source>
        <strain evidence="3 4">DSM 42109</strain>
    </source>
</reference>
<dbReference type="RefSeq" id="WP_274045089.1">
    <property type="nucleotide sequence ID" value="NZ_JANCPR020000060.1"/>
</dbReference>
<keyword evidence="4" id="KW-1185">Reference proteome</keyword>
<dbReference type="PANTHER" id="PTHR35176:SF2">
    <property type="entry name" value="F420H(2)-DEPENDENT REDUCTASE RV1155"/>
    <property type="match status" value="1"/>
</dbReference>
<dbReference type="InterPro" id="IPR052019">
    <property type="entry name" value="F420H2_bilvrd_red/Heme_oxyg"/>
</dbReference>
<name>A0ABT7A8C3_9ACTN</name>
<dbReference type="EMBL" id="JANCPR020000060">
    <property type="protein sequence ID" value="MDJ1137579.1"/>
    <property type="molecule type" value="Genomic_DNA"/>
</dbReference>
<comment type="caution">
    <text evidence="3">The sequence shown here is derived from an EMBL/GenBank/DDBJ whole genome shotgun (WGS) entry which is preliminary data.</text>
</comment>
<gene>
    <name evidence="3" type="ORF">NMN56_037630</name>
</gene>
<dbReference type="Gene3D" id="2.30.110.10">
    <property type="entry name" value="Electron Transport, Fmn-binding Protein, Chain A"/>
    <property type="match status" value="1"/>
</dbReference>
<evidence type="ECO:0000313" key="3">
    <source>
        <dbReference type="EMBL" id="MDJ1137579.1"/>
    </source>
</evidence>
<evidence type="ECO:0000313" key="4">
    <source>
        <dbReference type="Proteomes" id="UP001214441"/>
    </source>
</evidence>
<feature type="domain" description="Pyridoxamine 5'-phosphate oxidase N-terminal" evidence="2">
    <location>
        <begin position="6"/>
        <end position="134"/>
    </location>
</feature>
<evidence type="ECO:0000259" key="2">
    <source>
        <dbReference type="Pfam" id="PF01243"/>
    </source>
</evidence>
<dbReference type="Pfam" id="PF01243">
    <property type="entry name" value="PNPOx_N"/>
    <property type="match status" value="1"/>
</dbReference>
<evidence type="ECO:0000256" key="1">
    <source>
        <dbReference type="ARBA" id="ARBA00023002"/>
    </source>
</evidence>
<protein>
    <submittedName>
        <fullName evidence="3">TIGR03668 family PPOX class F420-dependent oxidoreductase</fullName>
    </submittedName>
</protein>
<dbReference type="Proteomes" id="UP001214441">
    <property type="component" value="Unassembled WGS sequence"/>
</dbReference>
<proteinExistence type="predicted"/>
<dbReference type="InterPro" id="IPR011576">
    <property type="entry name" value="Pyridox_Oxase_N"/>
</dbReference>
<dbReference type="InterPro" id="IPR012349">
    <property type="entry name" value="Split_barrel_FMN-bd"/>
</dbReference>
<keyword evidence="1" id="KW-0560">Oxidoreductase</keyword>
<organism evidence="3 4">
    <name type="scientific">Streptomyces iconiensis</name>
    <dbReference type="NCBI Taxonomy" id="1384038"/>
    <lineage>
        <taxon>Bacteria</taxon>
        <taxon>Bacillati</taxon>
        <taxon>Actinomycetota</taxon>
        <taxon>Actinomycetes</taxon>
        <taxon>Kitasatosporales</taxon>
        <taxon>Streptomycetaceae</taxon>
        <taxon>Streptomyces</taxon>
    </lineage>
</organism>
<sequence length="137" mass="15399">MQMTEGEARRRFAAARVLRLATVGSGGTPHVVPATFAVSADSVAVAVDHKPKRHTRLQRLRNIEANPHVALLVDHYSDDWARLWWVRADGEARVRTNEEVVGLVDQLAAKYPQYQRIRPAGPVIEITVRRWSGWQAA</sequence>
<dbReference type="SUPFAM" id="SSF50475">
    <property type="entry name" value="FMN-binding split barrel"/>
    <property type="match status" value="1"/>
</dbReference>
<accession>A0ABT7A8C3</accession>
<dbReference type="PANTHER" id="PTHR35176">
    <property type="entry name" value="HEME OXYGENASE HI_0854-RELATED"/>
    <property type="match status" value="1"/>
</dbReference>